<keyword evidence="2" id="KW-0862">Zinc</keyword>
<dbReference type="PANTHER" id="PTHR22765">
    <property type="entry name" value="RING FINGER AND PROTEASE ASSOCIATED DOMAIN-CONTAINING"/>
    <property type="match status" value="1"/>
</dbReference>
<dbReference type="GO" id="GO:0008270">
    <property type="term" value="F:zinc ion binding"/>
    <property type="evidence" value="ECO:0007669"/>
    <property type="project" value="UniProtKB-KW"/>
</dbReference>
<evidence type="ECO:0000256" key="2">
    <source>
        <dbReference type="ARBA" id="ARBA00022833"/>
    </source>
</evidence>
<accession>A0A1Q3FSZ0</accession>
<evidence type="ECO:0000256" key="3">
    <source>
        <dbReference type="PROSITE-ProRule" id="PRU00175"/>
    </source>
</evidence>
<dbReference type="InterPro" id="IPR013083">
    <property type="entry name" value="Znf_RING/FYVE/PHD"/>
</dbReference>
<keyword evidence="1 3" id="KW-0863">Zinc-finger</keyword>
<dbReference type="AlphaFoldDB" id="A0A1Q3FSZ0"/>
<sequence>MSFRTCPICMEAVESRGKFLTCGHLFHETCIDSWLTNRTSCPLCRNQELQSPTGQHPGVLDQPRRDDSIFRLYYGA</sequence>
<feature type="domain" description="RING-type" evidence="4">
    <location>
        <begin position="6"/>
        <end position="45"/>
    </location>
</feature>
<protein>
    <submittedName>
        <fullName evidence="5">Putative e3 ubiquitin-protein ligase</fullName>
    </submittedName>
</protein>
<name>A0A1Q3FSZ0_CULTA</name>
<proteinExistence type="predicted"/>
<keyword evidence="1 3" id="KW-0479">Metal-binding</keyword>
<evidence type="ECO:0000313" key="5">
    <source>
        <dbReference type="EMBL" id="JAV30685.1"/>
    </source>
</evidence>
<dbReference type="SMART" id="SM00184">
    <property type="entry name" value="RING"/>
    <property type="match status" value="1"/>
</dbReference>
<evidence type="ECO:0000259" key="4">
    <source>
        <dbReference type="PROSITE" id="PS50089"/>
    </source>
</evidence>
<dbReference type="EMBL" id="GFDL01004360">
    <property type="protein sequence ID" value="JAV30685.1"/>
    <property type="molecule type" value="Transcribed_RNA"/>
</dbReference>
<dbReference type="GO" id="GO:0006511">
    <property type="term" value="P:ubiquitin-dependent protein catabolic process"/>
    <property type="evidence" value="ECO:0007669"/>
    <property type="project" value="TreeGrafter"/>
</dbReference>
<organism evidence="5">
    <name type="scientific">Culex tarsalis</name>
    <name type="common">Encephalitis mosquito</name>
    <dbReference type="NCBI Taxonomy" id="7177"/>
    <lineage>
        <taxon>Eukaryota</taxon>
        <taxon>Metazoa</taxon>
        <taxon>Ecdysozoa</taxon>
        <taxon>Arthropoda</taxon>
        <taxon>Hexapoda</taxon>
        <taxon>Insecta</taxon>
        <taxon>Pterygota</taxon>
        <taxon>Neoptera</taxon>
        <taxon>Endopterygota</taxon>
        <taxon>Diptera</taxon>
        <taxon>Nematocera</taxon>
        <taxon>Culicoidea</taxon>
        <taxon>Culicidae</taxon>
        <taxon>Culicinae</taxon>
        <taxon>Culicini</taxon>
        <taxon>Culex</taxon>
        <taxon>Culex</taxon>
    </lineage>
</organism>
<dbReference type="PANTHER" id="PTHR22765:SF434">
    <property type="entry name" value="GB|AAD18119.1-RELATED"/>
    <property type="match status" value="1"/>
</dbReference>
<reference evidence="5" key="1">
    <citation type="submission" date="2017-01" db="EMBL/GenBank/DDBJ databases">
        <title>A deep insight into the sialotranscriptome of adult male and female Cluex tarsalis mosquitoes.</title>
        <authorList>
            <person name="Ribeiro J.M."/>
            <person name="Moreira F."/>
            <person name="Bernard K.A."/>
            <person name="Calvo E."/>
        </authorList>
    </citation>
    <scope>NUCLEOTIDE SEQUENCE</scope>
    <source>
        <strain evidence="5">Kern County</strain>
        <tissue evidence="5">Salivary glands</tissue>
    </source>
</reference>
<dbReference type="InterPro" id="IPR001841">
    <property type="entry name" value="Znf_RING"/>
</dbReference>
<dbReference type="GO" id="GO:0061630">
    <property type="term" value="F:ubiquitin protein ligase activity"/>
    <property type="evidence" value="ECO:0007669"/>
    <property type="project" value="TreeGrafter"/>
</dbReference>
<dbReference type="InterPro" id="IPR051826">
    <property type="entry name" value="E3_ubiquitin-ligase_domain"/>
</dbReference>
<dbReference type="Pfam" id="PF13639">
    <property type="entry name" value="zf-RING_2"/>
    <property type="match status" value="1"/>
</dbReference>
<dbReference type="SUPFAM" id="SSF57850">
    <property type="entry name" value="RING/U-box"/>
    <property type="match status" value="1"/>
</dbReference>
<evidence type="ECO:0000256" key="1">
    <source>
        <dbReference type="ARBA" id="ARBA00022771"/>
    </source>
</evidence>
<dbReference type="PROSITE" id="PS50089">
    <property type="entry name" value="ZF_RING_2"/>
    <property type="match status" value="1"/>
</dbReference>
<dbReference type="Gene3D" id="3.30.40.10">
    <property type="entry name" value="Zinc/RING finger domain, C3HC4 (zinc finger)"/>
    <property type="match status" value="1"/>
</dbReference>